<dbReference type="OMA" id="TACIWGV"/>
<feature type="repeat" description="WD" evidence="8">
    <location>
        <begin position="315"/>
        <end position="349"/>
    </location>
</feature>
<dbReference type="SMART" id="SM00320">
    <property type="entry name" value="WD40"/>
    <property type="match status" value="6"/>
</dbReference>
<feature type="repeat" description="WD" evidence="8">
    <location>
        <begin position="186"/>
        <end position="223"/>
    </location>
</feature>
<dbReference type="PRINTS" id="PR00320">
    <property type="entry name" value="GPROTEINBRPT"/>
</dbReference>
<evidence type="ECO:0000256" key="4">
    <source>
        <dbReference type="ARBA" id="ARBA00022574"/>
    </source>
</evidence>
<dbReference type="InterPro" id="IPR001680">
    <property type="entry name" value="WD40_rpt"/>
</dbReference>
<feature type="region of interest" description="Disordered" evidence="9">
    <location>
        <begin position="228"/>
        <end position="263"/>
    </location>
</feature>
<evidence type="ECO:0000313" key="10">
    <source>
        <dbReference type="EMBL" id="KHN81948.1"/>
    </source>
</evidence>
<keyword evidence="4 8" id="KW-0853">WD repeat</keyword>
<feature type="compositionally biased region" description="Polar residues" evidence="9">
    <location>
        <begin position="14"/>
        <end position="26"/>
    </location>
</feature>
<proteinExistence type="predicted"/>
<dbReference type="PROSITE" id="PS00678">
    <property type="entry name" value="WD_REPEATS_1"/>
    <property type="match status" value="1"/>
</dbReference>
<gene>
    <name evidence="10" type="primary">wdr37</name>
    <name evidence="10" type="ORF">Tcan_04870</name>
</gene>
<keyword evidence="6" id="KW-0539">Nucleus</keyword>
<dbReference type="SUPFAM" id="SSF50978">
    <property type="entry name" value="WD40 repeat-like"/>
    <property type="match status" value="1"/>
</dbReference>
<keyword evidence="3" id="KW-0963">Cytoplasm</keyword>
<reference evidence="10 11" key="1">
    <citation type="submission" date="2014-11" db="EMBL/GenBank/DDBJ databases">
        <title>Genetic blueprint of the zoonotic pathogen Toxocara canis.</title>
        <authorList>
            <person name="Zhu X.-Q."/>
            <person name="Korhonen P.K."/>
            <person name="Cai H."/>
            <person name="Young N.D."/>
            <person name="Nejsum P."/>
            <person name="von Samson-Himmelstjerna G."/>
            <person name="Boag P.R."/>
            <person name="Tan P."/>
            <person name="Li Q."/>
            <person name="Min J."/>
            <person name="Yang Y."/>
            <person name="Wang X."/>
            <person name="Fang X."/>
            <person name="Hall R.S."/>
            <person name="Hofmann A."/>
            <person name="Sternberg P.W."/>
            <person name="Jex A.R."/>
            <person name="Gasser R.B."/>
        </authorList>
    </citation>
    <scope>NUCLEOTIDE SEQUENCE [LARGE SCALE GENOMIC DNA]</scope>
    <source>
        <strain evidence="10">PN_DK_2014</strain>
    </source>
</reference>
<dbReference type="GO" id="GO:0005737">
    <property type="term" value="C:cytoplasm"/>
    <property type="evidence" value="ECO:0007669"/>
    <property type="project" value="UniProtKB-SubCell"/>
</dbReference>
<evidence type="ECO:0000256" key="8">
    <source>
        <dbReference type="PROSITE-ProRule" id="PRU00221"/>
    </source>
</evidence>
<dbReference type="STRING" id="6265.A0A0B2VK15"/>
<dbReference type="Gene3D" id="2.130.10.10">
    <property type="entry name" value="YVTN repeat-like/Quinoprotein amine dehydrogenase"/>
    <property type="match status" value="3"/>
</dbReference>
<feature type="repeat" description="WD" evidence="8">
    <location>
        <begin position="273"/>
        <end position="314"/>
    </location>
</feature>
<dbReference type="PROSITE" id="PS50082">
    <property type="entry name" value="WD_REPEATS_2"/>
    <property type="match status" value="5"/>
</dbReference>
<dbReference type="PROSITE" id="PS50294">
    <property type="entry name" value="WD_REPEATS_REGION"/>
    <property type="match status" value="3"/>
</dbReference>
<evidence type="ECO:0000256" key="2">
    <source>
        <dbReference type="ARBA" id="ARBA00004496"/>
    </source>
</evidence>
<comment type="caution">
    <text evidence="10">The sequence shown here is derived from an EMBL/GenBank/DDBJ whole genome shotgun (WGS) entry which is preliminary data.</text>
</comment>
<dbReference type="FunFam" id="2.130.10.10:FF:001150">
    <property type="entry name" value="WD repeat-containing protein 37"/>
    <property type="match status" value="1"/>
</dbReference>
<keyword evidence="5" id="KW-0677">Repeat</keyword>
<evidence type="ECO:0000256" key="7">
    <source>
        <dbReference type="ARBA" id="ARBA00040954"/>
    </source>
</evidence>
<dbReference type="InterPro" id="IPR019775">
    <property type="entry name" value="WD40_repeat_CS"/>
</dbReference>
<dbReference type="InterPro" id="IPR036322">
    <property type="entry name" value="WD40_repeat_dom_sf"/>
</dbReference>
<dbReference type="AlphaFoldDB" id="A0A0B2VK15"/>
<dbReference type="Pfam" id="PF00400">
    <property type="entry name" value="WD40"/>
    <property type="match status" value="5"/>
</dbReference>
<evidence type="ECO:0000256" key="1">
    <source>
        <dbReference type="ARBA" id="ARBA00004123"/>
    </source>
</evidence>
<name>A0A0B2VK15_TOXCA</name>
<dbReference type="GO" id="GO:0005634">
    <property type="term" value="C:nucleus"/>
    <property type="evidence" value="ECO:0007669"/>
    <property type="project" value="UniProtKB-SubCell"/>
</dbReference>
<evidence type="ECO:0000256" key="5">
    <source>
        <dbReference type="ARBA" id="ARBA00022737"/>
    </source>
</evidence>
<evidence type="ECO:0000313" key="11">
    <source>
        <dbReference type="Proteomes" id="UP000031036"/>
    </source>
</evidence>
<dbReference type="EMBL" id="JPKZ01001440">
    <property type="protein sequence ID" value="KHN81948.1"/>
    <property type="molecule type" value="Genomic_DNA"/>
</dbReference>
<feature type="repeat" description="WD" evidence="8">
    <location>
        <begin position="358"/>
        <end position="398"/>
    </location>
</feature>
<keyword evidence="11" id="KW-1185">Reference proteome</keyword>
<feature type="region of interest" description="Disordered" evidence="9">
    <location>
        <begin position="1"/>
        <end position="33"/>
    </location>
</feature>
<feature type="repeat" description="WD" evidence="8">
    <location>
        <begin position="143"/>
        <end position="185"/>
    </location>
</feature>
<organism evidence="10 11">
    <name type="scientific">Toxocara canis</name>
    <name type="common">Canine roundworm</name>
    <dbReference type="NCBI Taxonomy" id="6265"/>
    <lineage>
        <taxon>Eukaryota</taxon>
        <taxon>Metazoa</taxon>
        <taxon>Ecdysozoa</taxon>
        <taxon>Nematoda</taxon>
        <taxon>Chromadorea</taxon>
        <taxon>Rhabditida</taxon>
        <taxon>Spirurina</taxon>
        <taxon>Ascaridomorpha</taxon>
        <taxon>Ascaridoidea</taxon>
        <taxon>Toxocaridae</taxon>
        <taxon>Toxocara</taxon>
    </lineage>
</organism>
<comment type="subcellular location">
    <subcellularLocation>
        <location evidence="2">Cytoplasm</location>
    </subcellularLocation>
    <subcellularLocation>
        <location evidence="1">Nucleus</location>
    </subcellularLocation>
</comment>
<dbReference type="OrthoDB" id="9984207at2759"/>
<accession>A0A0B2VK15</accession>
<evidence type="ECO:0000256" key="6">
    <source>
        <dbReference type="ARBA" id="ARBA00023242"/>
    </source>
</evidence>
<feature type="compositionally biased region" description="Low complexity" evidence="9">
    <location>
        <begin position="248"/>
        <end position="262"/>
    </location>
</feature>
<dbReference type="InterPro" id="IPR015943">
    <property type="entry name" value="WD40/YVTN_repeat-like_dom_sf"/>
</dbReference>
<dbReference type="Proteomes" id="UP000031036">
    <property type="component" value="Unassembled WGS sequence"/>
</dbReference>
<evidence type="ECO:0000256" key="3">
    <source>
        <dbReference type="ARBA" id="ARBA00022490"/>
    </source>
</evidence>
<evidence type="ECO:0000256" key="9">
    <source>
        <dbReference type="SAM" id="MobiDB-lite"/>
    </source>
</evidence>
<dbReference type="CDD" id="cd00200">
    <property type="entry name" value="WD40"/>
    <property type="match status" value="1"/>
</dbReference>
<dbReference type="PANTHER" id="PTHR19855:SF12">
    <property type="entry name" value="WD REPEAT-CONTAINING PROTEIN 37"/>
    <property type="match status" value="1"/>
</dbReference>
<protein>
    <recommendedName>
        <fullName evidence="7">WD repeat-containing protein 37</fullName>
    </recommendedName>
</protein>
<dbReference type="PANTHER" id="PTHR19855">
    <property type="entry name" value="WD40 REPEAT PROTEIN 12, 37"/>
    <property type="match status" value="1"/>
</dbReference>
<sequence length="484" mass="53236">MSSARSEKHRMRSCTDSELLSTNTPDKLTDSEQMAPPYRARLYQLFGHIEKEFDALYAENCALRMKLNQLSERFGESVSIATDLLTNVTDTSVGRKEPGKKVAAMQMGQKLRTALRVPPGRLVQSLKVGVSDSSRRFKYVRNFSGHRDGVWHIATSRGAQPVLASASADQTCLLWSLDSGCCLAQYSGHSGSVNAVAFSPSSTDPTDLTIATASGDHTAHLWKASVSGGTQHQLGSSEEEDIPDRETNNATEETATESEMSTVASIRQPLRRLTGHTGVVIAVDWIAGGEQLITASWDRTANIYDAERGEILNVLSGHDDELNHCSAHLSQKLVVTASRDSTFRLWDFREPIHSVAVFQGHNDSVTSVVFSAADKLVSGSDDRSIKVWDLRNMRSAIATVRLDSATNRLAISRKNLVAIPHDNRNVRVYDLNSVRLTRLPRANGRSHRRMVCCAAWAEDHASNDLITCGFDKQIIAWKTSVGKE</sequence>
<dbReference type="InterPro" id="IPR020472">
    <property type="entry name" value="WD40_PAC1"/>
</dbReference>